<name>A0A2T0TYQ3_9MICO</name>
<dbReference type="GO" id="GO:0008443">
    <property type="term" value="F:phosphofructokinase activity"/>
    <property type="evidence" value="ECO:0007669"/>
    <property type="project" value="TreeGrafter"/>
</dbReference>
<evidence type="ECO:0000256" key="5">
    <source>
        <dbReference type="ARBA" id="ARBA00022840"/>
    </source>
</evidence>
<dbReference type="NCBIfam" id="TIGR03168">
    <property type="entry name" value="1-PFK"/>
    <property type="match status" value="1"/>
</dbReference>
<dbReference type="PANTHER" id="PTHR46566:SF5">
    <property type="entry name" value="1-PHOSPHOFRUCTOKINASE"/>
    <property type="match status" value="1"/>
</dbReference>
<dbReference type="GO" id="GO:0005524">
    <property type="term" value="F:ATP binding"/>
    <property type="evidence" value="ECO:0007669"/>
    <property type="project" value="UniProtKB-KW"/>
</dbReference>
<keyword evidence="4 8" id="KW-0418">Kinase</keyword>
<evidence type="ECO:0000256" key="6">
    <source>
        <dbReference type="PIRNR" id="PIRNR000535"/>
    </source>
</evidence>
<accession>A0A2T0TYQ3</accession>
<gene>
    <name evidence="8" type="ORF">BCF74_1381</name>
</gene>
<evidence type="ECO:0000256" key="2">
    <source>
        <dbReference type="ARBA" id="ARBA00022679"/>
    </source>
</evidence>
<dbReference type="GO" id="GO:0005829">
    <property type="term" value="C:cytosol"/>
    <property type="evidence" value="ECO:0007669"/>
    <property type="project" value="TreeGrafter"/>
</dbReference>
<dbReference type="InterPro" id="IPR002173">
    <property type="entry name" value="Carboh/pur_kinase_PfkB_CS"/>
</dbReference>
<dbReference type="Pfam" id="PF00294">
    <property type="entry name" value="PfkB"/>
    <property type="match status" value="1"/>
</dbReference>
<evidence type="ECO:0000256" key="3">
    <source>
        <dbReference type="ARBA" id="ARBA00022741"/>
    </source>
</evidence>
<evidence type="ECO:0000256" key="4">
    <source>
        <dbReference type="ARBA" id="ARBA00022777"/>
    </source>
</evidence>
<comment type="caution">
    <text evidence="8">The sequence shown here is derived from an EMBL/GenBank/DDBJ whole genome shotgun (WGS) entry which is preliminary data.</text>
</comment>
<keyword evidence="3" id="KW-0547">Nucleotide-binding</keyword>
<dbReference type="InterPro" id="IPR011611">
    <property type="entry name" value="PfkB_dom"/>
</dbReference>
<dbReference type="InterPro" id="IPR029056">
    <property type="entry name" value="Ribokinase-like"/>
</dbReference>
<organism evidence="8 9">
    <name type="scientific">Knoellia remsis</name>
    <dbReference type="NCBI Taxonomy" id="407159"/>
    <lineage>
        <taxon>Bacteria</taxon>
        <taxon>Bacillati</taxon>
        <taxon>Actinomycetota</taxon>
        <taxon>Actinomycetes</taxon>
        <taxon>Micrococcales</taxon>
        <taxon>Intrasporangiaceae</taxon>
        <taxon>Knoellia</taxon>
    </lineage>
</organism>
<comment type="similarity">
    <text evidence="1">Belongs to the carbohydrate kinase PfkB family.</text>
</comment>
<sequence>MIVTFTPNPAIDVTYAVPSLLVGESHRVSVTGTHAGGKGLNVAGVLASMGVDHVAVAPIGDGERDFFIEDAAQRGIRLQIVESPVATRRSVAVFGADGHATVLNEQGGVLPVAVWDRVTDAVLRCCSPGDVLAIAGSLPPATPEDVLVELCREAHRAGVLLVIDGRGAWVEDVLAVAPALVKPNASEATSMTGLADPTDAARALVEQGAWAAIVSRGAEGLVLVTADGRVVQASPSSPGAGNATGAGDALTAAVCAGIDGRDPADVDWTEVLRTGVAWSAAAVRQTLAGVIDRTDVDALLEEVVLLERS</sequence>
<keyword evidence="5" id="KW-0067">ATP-binding</keyword>
<dbReference type="InterPro" id="IPR017583">
    <property type="entry name" value="Tagatose/fructose_Pkinase"/>
</dbReference>
<evidence type="ECO:0000259" key="7">
    <source>
        <dbReference type="Pfam" id="PF00294"/>
    </source>
</evidence>
<dbReference type="AlphaFoldDB" id="A0A2T0TYQ3"/>
<proteinExistence type="inferred from homology"/>
<feature type="domain" description="Carbohydrate kinase PfkB" evidence="7">
    <location>
        <begin position="11"/>
        <end position="288"/>
    </location>
</feature>
<dbReference type="RefSeq" id="WP_170070279.1">
    <property type="nucleotide sequence ID" value="NZ_PVTI01000038.1"/>
</dbReference>
<evidence type="ECO:0000313" key="8">
    <source>
        <dbReference type="EMBL" id="PRY50779.1"/>
    </source>
</evidence>
<reference evidence="8 9" key="1">
    <citation type="submission" date="2018-03" db="EMBL/GenBank/DDBJ databases">
        <title>Genomic Encyclopedia of Archaeal and Bacterial Type Strains, Phase II (KMG-II): from individual species to whole genera.</title>
        <authorList>
            <person name="Goeker M."/>
        </authorList>
    </citation>
    <scope>NUCLEOTIDE SEQUENCE [LARGE SCALE GENOMIC DNA]</scope>
    <source>
        <strain evidence="8 9">ATCC BAA-1496</strain>
    </source>
</reference>
<evidence type="ECO:0000256" key="1">
    <source>
        <dbReference type="ARBA" id="ARBA00010688"/>
    </source>
</evidence>
<dbReference type="EMBL" id="PVTI01000038">
    <property type="protein sequence ID" value="PRY50779.1"/>
    <property type="molecule type" value="Genomic_DNA"/>
</dbReference>
<protein>
    <submittedName>
        <fullName evidence="8">Tagatose 6-phosphate kinase</fullName>
    </submittedName>
</protein>
<dbReference type="Proteomes" id="UP000237822">
    <property type="component" value="Unassembled WGS sequence"/>
</dbReference>
<keyword evidence="9" id="KW-1185">Reference proteome</keyword>
<dbReference type="PANTHER" id="PTHR46566">
    <property type="entry name" value="1-PHOSPHOFRUCTOKINASE-RELATED"/>
    <property type="match status" value="1"/>
</dbReference>
<evidence type="ECO:0000313" key="9">
    <source>
        <dbReference type="Proteomes" id="UP000237822"/>
    </source>
</evidence>
<dbReference type="PROSITE" id="PS00583">
    <property type="entry name" value="PFKB_KINASES_1"/>
    <property type="match status" value="1"/>
</dbReference>
<dbReference type="SUPFAM" id="SSF53613">
    <property type="entry name" value="Ribokinase-like"/>
    <property type="match status" value="1"/>
</dbReference>
<dbReference type="Gene3D" id="3.40.1190.20">
    <property type="match status" value="1"/>
</dbReference>
<keyword evidence="2 6" id="KW-0808">Transferase</keyword>
<dbReference type="PIRSF" id="PIRSF000535">
    <property type="entry name" value="1PFK/6PFK/LacC"/>
    <property type="match status" value="1"/>
</dbReference>